<name>A0ABR0T3G3_9HYPO</name>
<comment type="caution">
    <text evidence="1">The sequence shown here is derived from an EMBL/GenBank/DDBJ whole genome shotgun (WGS) entry which is preliminary data.</text>
</comment>
<sequence length="116" mass="12797">MATKAKATGNKRDGSESRWLLIMFAHLIEVHPPAHLSAWTSADTCLGPRIRRDHSRLFASSAARMARTMVTAGDHNRVLFQIRSEAALVFDADEKTAKCGVGSDEPGGIQERFFEL</sequence>
<dbReference type="Proteomes" id="UP001338125">
    <property type="component" value="Unassembled WGS sequence"/>
</dbReference>
<organism evidence="1 2">
    <name type="scientific">Cladobotryum mycophilum</name>
    <dbReference type="NCBI Taxonomy" id="491253"/>
    <lineage>
        <taxon>Eukaryota</taxon>
        <taxon>Fungi</taxon>
        <taxon>Dikarya</taxon>
        <taxon>Ascomycota</taxon>
        <taxon>Pezizomycotina</taxon>
        <taxon>Sordariomycetes</taxon>
        <taxon>Hypocreomycetidae</taxon>
        <taxon>Hypocreales</taxon>
        <taxon>Hypocreaceae</taxon>
        <taxon>Cladobotryum</taxon>
    </lineage>
</organism>
<keyword evidence="2" id="KW-1185">Reference proteome</keyword>
<reference evidence="1 2" key="1">
    <citation type="submission" date="2024-01" db="EMBL/GenBank/DDBJ databases">
        <title>Complete genome of Cladobotryum mycophilum ATHUM6906.</title>
        <authorList>
            <person name="Christinaki A.C."/>
            <person name="Myridakis A.I."/>
            <person name="Kouvelis V.N."/>
        </authorList>
    </citation>
    <scope>NUCLEOTIDE SEQUENCE [LARGE SCALE GENOMIC DNA]</scope>
    <source>
        <strain evidence="1 2">ATHUM6906</strain>
    </source>
</reference>
<evidence type="ECO:0000313" key="1">
    <source>
        <dbReference type="EMBL" id="KAK5998988.1"/>
    </source>
</evidence>
<evidence type="ECO:0000313" key="2">
    <source>
        <dbReference type="Proteomes" id="UP001338125"/>
    </source>
</evidence>
<protein>
    <submittedName>
        <fullName evidence="1">Uncharacterized protein</fullName>
    </submittedName>
</protein>
<proteinExistence type="predicted"/>
<gene>
    <name evidence="1" type="ORF">PT974_01373</name>
</gene>
<accession>A0ABR0T3G3</accession>
<dbReference type="EMBL" id="JAVFKD010000001">
    <property type="protein sequence ID" value="KAK5998988.1"/>
    <property type="molecule type" value="Genomic_DNA"/>
</dbReference>